<dbReference type="GO" id="GO:0009653">
    <property type="term" value="P:anatomical structure morphogenesis"/>
    <property type="evidence" value="ECO:0007669"/>
    <property type="project" value="UniProtKB-ARBA"/>
</dbReference>
<dbReference type="PANTHER" id="PTHR24028">
    <property type="entry name" value="CADHERIN-87A"/>
    <property type="match status" value="1"/>
</dbReference>
<dbReference type="FunFam" id="2.60.40.60:FF:000007">
    <property type="entry name" value="Protocadherin alpha 2"/>
    <property type="match status" value="1"/>
</dbReference>
<dbReference type="OMA" id="MIMEISE"/>
<evidence type="ECO:0000256" key="10">
    <source>
        <dbReference type="ARBA" id="ARBA00023180"/>
    </source>
</evidence>
<evidence type="ECO:0000256" key="6">
    <source>
        <dbReference type="ARBA" id="ARBA00022837"/>
    </source>
</evidence>
<feature type="domain" description="Cadherin" evidence="13">
    <location>
        <begin position="204"/>
        <end position="300"/>
    </location>
</feature>
<keyword evidence="10" id="KW-0325">Glycoprotein</keyword>
<dbReference type="PROSITE" id="PS50268">
    <property type="entry name" value="CADHERIN_2"/>
    <property type="match status" value="5"/>
</dbReference>
<dbReference type="InterPro" id="IPR002126">
    <property type="entry name" value="Cadherin-like_dom"/>
</dbReference>
<dbReference type="GO" id="GO:0007156">
    <property type="term" value="P:homophilic cell adhesion via plasma membrane adhesion molecules"/>
    <property type="evidence" value="ECO:0007669"/>
    <property type="project" value="InterPro"/>
</dbReference>
<sequence length="660" mass="71616">MLGNRFSIEEAHDADIGQNAVQRYNLQKNDNFILAVDNIKVELVLENKLDREKQKDINLLLTALDGGSPQRSGTVVIHVTVLDANDNAPVFSQAVYKASLPENSPPDTVVIHVSATDADEGVNGDVTYQFGHVSDDVNIFTIDPKTGEIRVSGVIDFEEVSSFEMRVQAKDGLGLTCYAKVIIDVTDNNDNAPVIYLKSLSNPIPENVSPGSEVGIINVQDRDSGTNGQVHCSIHQNVPFKLVPSIKNYYSLVTTEQLDRELVSDYNITITATDEGSPPLSSSKTVHSSVADINDNPPVFEEQSYSAYVNENNKPGSTLCSVTARDPDWRQNGTVIYSLLPGEVNGAPVSSYLSVNGDTGVIHAVRSFDYEQLRSFKVQVMARDNGSPPLSSNVTVSVFISDVNDNSPQILYPAPEGNSFMTELVPKAAHGGSLVSKVIAVDADSGQNAWLSYHIVKSSDPGLFTIGVHSGEIRTQRDISESDSMKQNLIVAVKDNGQPSLSATCSMYLLISDNLAEVPELKDVSYDKKNSKLTSYLIIALVSVSTFFLTFIIIILGVRFCHRRKPRMLFDGAVAIPGAYLPPNYADVDGAGTLRSAYNYDAYLTTGSRTSDFKFVTSYNDNTLPAEQTLRKSPTDFADPFDDLDASVEVGSCSGGSVFA</sequence>
<protein>
    <recommendedName>
        <fullName evidence="13">Cadherin domain-containing protein</fullName>
    </recommendedName>
</protein>
<dbReference type="InterPro" id="IPR050174">
    <property type="entry name" value="Protocadherin/Cadherin-CA"/>
</dbReference>
<feature type="domain" description="Cadherin" evidence="13">
    <location>
        <begin position="425"/>
        <end position="521"/>
    </location>
</feature>
<dbReference type="Ensembl" id="ENSMMOT00000002032.1">
    <property type="protein sequence ID" value="ENSMMOP00000001997.1"/>
    <property type="gene ID" value="ENSMMOG00000001665.1"/>
</dbReference>
<dbReference type="Pfam" id="PF16492">
    <property type="entry name" value="Cadherin_C_2"/>
    <property type="match status" value="1"/>
</dbReference>
<dbReference type="FunFam" id="2.60.40.60:FF:000004">
    <property type="entry name" value="Protocadherin 1 gamma 2"/>
    <property type="match status" value="1"/>
</dbReference>
<dbReference type="GO" id="GO:0005509">
    <property type="term" value="F:calcium ion binding"/>
    <property type="evidence" value="ECO:0007669"/>
    <property type="project" value="UniProtKB-UniRule"/>
</dbReference>
<dbReference type="Proteomes" id="UP000261620">
    <property type="component" value="Unplaced"/>
</dbReference>
<reference evidence="14" key="2">
    <citation type="submission" date="2025-09" db="UniProtKB">
        <authorList>
            <consortium name="Ensembl"/>
        </authorList>
    </citation>
    <scope>IDENTIFICATION</scope>
</reference>
<dbReference type="AlphaFoldDB" id="A0A3Q3VTN0"/>
<dbReference type="FunFam" id="2.60.40.60:FF:000129">
    <property type="entry name" value="protocadherin alpha-C2 isoform X1"/>
    <property type="match status" value="1"/>
</dbReference>
<evidence type="ECO:0000256" key="4">
    <source>
        <dbReference type="ARBA" id="ARBA00022729"/>
    </source>
</evidence>
<dbReference type="PRINTS" id="PR00205">
    <property type="entry name" value="CADHERIN"/>
</dbReference>
<keyword evidence="4" id="KW-0732">Signal</keyword>
<dbReference type="SMART" id="SM00112">
    <property type="entry name" value="CA"/>
    <property type="match status" value="5"/>
</dbReference>
<dbReference type="InterPro" id="IPR020894">
    <property type="entry name" value="Cadherin_CS"/>
</dbReference>
<keyword evidence="8 12" id="KW-1133">Transmembrane helix</keyword>
<dbReference type="SUPFAM" id="SSF49313">
    <property type="entry name" value="Cadherin-like"/>
    <property type="match status" value="5"/>
</dbReference>
<feature type="domain" description="Cadherin" evidence="13">
    <location>
        <begin position="11"/>
        <end position="91"/>
    </location>
</feature>
<keyword evidence="6 11" id="KW-0106">Calcium</keyword>
<keyword evidence="7" id="KW-0130">Cell adhesion</keyword>
<dbReference type="InterPro" id="IPR032455">
    <property type="entry name" value="Cadherin_C"/>
</dbReference>
<keyword evidence="9 12" id="KW-0472">Membrane</keyword>
<name>A0A3Q3VTN0_MOLML</name>
<dbReference type="FunFam" id="2.60.40.60:FF:000001">
    <property type="entry name" value="Protocadherin alpha 2"/>
    <property type="match status" value="1"/>
</dbReference>
<dbReference type="Gene3D" id="2.60.40.60">
    <property type="entry name" value="Cadherins"/>
    <property type="match status" value="5"/>
</dbReference>
<keyword evidence="3 12" id="KW-0812">Transmembrane</keyword>
<dbReference type="CDD" id="cd11304">
    <property type="entry name" value="Cadherin_repeat"/>
    <property type="match status" value="5"/>
</dbReference>
<evidence type="ECO:0000256" key="8">
    <source>
        <dbReference type="ARBA" id="ARBA00022989"/>
    </source>
</evidence>
<dbReference type="PANTHER" id="PTHR24028:SF114">
    <property type="entry name" value="PCDH2G3 PROTEIN-RELATED"/>
    <property type="match status" value="1"/>
</dbReference>
<feature type="domain" description="Cadherin" evidence="13">
    <location>
        <begin position="92"/>
        <end position="195"/>
    </location>
</feature>
<dbReference type="STRING" id="94237.ENSMMOP00000001997"/>
<keyword evidence="15" id="KW-1185">Reference proteome</keyword>
<organism evidence="14 15">
    <name type="scientific">Mola mola</name>
    <name type="common">Ocean sunfish</name>
    <name type="synonym">Tetraodon mola</name>
    <dbReference type="NCBI Taxonomy" id="94237"/>
    <lineage>
        <taxon>Eukaryota</taxon>
        <taxon>Metazoa</taxon>
        <taxon>Chordata</taxon>
        <taxon>Craniata</taxon>
        <taxon>Vertebrata</taxon>
        <taxon>Euteleostomi</taxon>
        <taxon>Actinopterygii</taxon>
        <taxon>Neopterygii</taxon>
        <taxon>Teleostei</taxon>
        <taxon>Neoteleostei</taxon>
        <taxon>Acanthomorphata</taxon>
        <taxon>Eupercaria</taxon>
        <taxon>Tetraodontiformes</taxon>
        <taxon>Molidae</taxon>
        <taxon>Mola</taxon>
    </lineage>
</organism>
<evidence type="ECO:0000256" key="5">
    <source>
        <dbReference type="ARBA" id="ARBA00022737"/>
    </source>
</evidence>
<keyword evidence="2" id="KW-1003">Cell membrane</keyword>
<keyword evidence="5" id="KW-0677">Repeat</keyword>
<evidence type="ECO:0000313" key="15">
    <source>
        <dbReference type="Proteomes" id="UP000261620"/>
    </source>
</evidence>
<dbReference type="InterPro" id="IPR015919">
    <property type="entry name" value="Cadherin-like_sf"/>
</dbReference>
<reference evidence="14" key="1">
    <citation type="submission" date="2025-08" db="UniProtKB">
        <authorList>
            <consortium name="Ensembl"/>
        </authorList>
    </citation>
    <scope>IDENTIFICATION</scope>
</reference>
<evidence type="ECO:0000256" key="2">
    <source>
        <dbReference type="ARBA" id="ARBA00022475"/>
    </source>
</evidence>
<feature type="transmembrane region" description="Helical" evidence="12">
    <location>
        <begin position="536"/>
        <end position="558"/>
    </location>
</feature>
<evidence type="ECO:0000256" key="12">
    <source>
        <dbReference type="SAM" id="Phobius"/>
    </source>
</evidence>
<evidence type="ECO:0000256" key="3">
    <source>
        <dbReference type="ARBA" id="ARBA00022692"/>
    </source>
</evidence>
<dbReference type="GO" id="GO:0005886">
    <property type="term" value="C:plasma membrane"/>
    <property type="evidence" value="ECO:0007669"/>
    <property type="project" value="UniProtKB-SubCell"/>
</dbReference>
<evidence type="ECO:0000256" key="7">
    <source>
        <dbReference type="ARBA" id="ARBA00022889"/>
    </source>
</evidence>
<accession>A0A3Q3VTN0</accession>
<dbReference type="Pfam" id="PF00028">
    <property type="entry name" value="Cadherin"/>
    <property type="match status" value="5"/>
</dbReference>
<evidence type="ECO:0000256" key="9">
    <source>
        <dbReference type="ARBA" id="ARBA00023136"/>
    </source>
</evidence>
<evidence type="ECO:0000259" key="13">
    <source>
        <dbReference type="PROSITE" id="PS50268"/>
    </source>
</evidence>
<evidence type="ECO:0000313" key="14">
    <source>
        <dbReference type="Ensembl" id="ENSMMOP00000001997.1"/>
    </source>
</evidence>
<evidence type="ECO:0000256" key="11">
    <source>
        <dbReference type="PROSITE-ProRule" id="PRU00043"/>
    </source>
</evidence>
<proteinExistence type="predicted"/>
<dbReference type="PROSITE" id="PS00232">
    <property type="entry name" value="CADHERIN_1"/>
    <property type="match status" value="2"/>
</dbReference>
<dbReference type="FunFam" id="2.60.40.60:FF:000002">
    <property type="entry name" value="Protocadherin alpha 2"/>
    <property type="match status" value="1"/>
</dbReference>
<evidence type="ECO:0000256" key="1">
    <source>
        <dbReference type="ARBA" id="ARBA00004251"/>
    </source>
</evidence>
<feature type="domain" description="Cadherin" evidence="13">
    <location>
        <begin position="301"/>
        <end position="410"/>
    </location>
</feature>
<comment type="subcellular location">
    <subcellularLocation>
        <location evidence="1">Cell membrane</location>
        <topology evidence="1">Single-pass type I membrane protein</topology>
    </subcellularLocation>
</comment>